<gene>
    <name evidence="2" type="ORF">PENNAL_c0016G06862</name>
</gene>
<feature type="repeat" description="ANK" evidence="1">
    <location>
        <begin position="103"/>
        <end position="135"/>
    </location>
</feature>
<feature type="repeat" description="ANK" evidence="1">
    <location>
        <begin position="68"/>
        <end position="100"/>
    </location>
</feature>
<evidence type="ECO:0000256" key="1">
    <source>
        <dbReference type="PROSITE-ProRule" id="PRU00023"/>
    </source>
</evidence>
<dbReference type="SUPFAM" id="SSF48403">
    <property type="entry name" value="Ankyrin repeat"/>
    <property type="match status" value="1"/>
</dbReference>
<dbReference type="Pfam" id="PF12796">
    <property type="entry name" value="Ank_2"/>
    <property type="match status" value="1"/>
</dbReference>
<dbReference type="PRINTS" id="PR01415">
    <property type="entry name" value="ANKYRIN"/>
</dbReference>
<dbReference type="Gene3D" id="1.25.40.20">
    <property type="entry name" value="Ankyrin repeat-containing domain"/>
    <property type="match status" value="1"/>
</dbReference>
<protein>
    <submittedName>
        <fullName evidence="2">Uncharacterized protein</fullName>
    </submittedName>
</protein>
<dbReference type="AlphaFoldDB" id="A0A1V6YMX8"/>
<keyword evidence="3" id="KW-1185">Reference proteome</keyword>
<name>A0A1V6YMX8_PENNA</name>
<dbReference type="EMBL" id="MOOB01000016">
    <property type="protein sequence ID" value="OQE88658.1"/>
    <property type="molecule type" value="Genomic_DNA"/>
</dbReference>
<reference evidence="3" key="1">
    <citation type="journal article" date="2017" name="Nat. Microbiol.">
        <title>Global analysis of biosynthetic gene clusters reveals vast potential of secondary metabolite production in Penicillium species.</title>
        <authorList>
            <person name="Nielsen J.C."/>
            <person name="Grijseels S."/>
            <person name="Prigent S."/>
            <person name="Ji B."/>
            <person name="Dainat J."/>
            <person name="Nielsen K.F."/>
            <person name="Frisvad J.C."/>
            <person name="Workman M."/>
            <person name="Nielsen J."/>
        </authorList>
    </citation>
    <scope>NUCLEOTIDE SEQUENCE [LARGE SCALE GENOMIC DNA]</scope>
    <source>
        <strain evidence="3">IBT 13039</strain>
    </source>
</reference>
<dbReference type="InterPro" id="IPR039323">
    <property type="entry name" value="ANKRD_45/46/60"/>
</dbReference>
<keyword evidence="1" id="KW-0040">ANK repeat</keyword>
<evidence type="ECO:0000313" key="3">
    <source>
        <dbReference type="Proteomes" id="UP000191691"/>
    </source>
</evidence>
<dbReference type="Pfam" id="PF00023">
    <property type="entry name" value="Ank"/>
    <property type="match status" value="1"/>
</dbReference>
<dbReference type="STRING" id="60175.A0A1V6YMX8"/>
<evidence type="ECO:0000313" key="2">
    <source>
        <dbReference type="EMBL" id="OQE88658.1"/>
    </source>
</evidence>
<dbReference type="PROSITE" id="PS50297">
    <property type="entry name" value="ANK_REP_REGION"/>
    <property type="match status" value="2"/>
</dbReference>
<dbReference type="Proteomes" id="UP000191691">
    <property type="component" value="Unassembled WGS sequence"/>
</dbReference>
<sequence length="171" mass="18529">MRHAIESGNNKQFKILLTATPTIHDLRQNPEEKTLLETALYIAGEAGNMELTKTLLKANVNGLPFEDGGMTPLQQAAEQGNMELVNLFLKAGANVDQEPASHKGMTALQFAAIQGYIRAARKLLDAGASVQAPRPERYGRTVFEGAAEHGRLDMGHQASSTKLPLCRGYVS</sequence>
<dbReference type="PROSITE" id="PS50088">
    <property type="entry name" value="ANK_REPEAT"/>
    <property type="match status" value="2"/>
</dbReference>
<dbReference type="InterPro" id="IPR036770">
    <property type="entry name" value="Ankyrin_rpt-contain_sf"/>
</dbReference>
<dbReference type="InterPro" id="IPR002110">
    <property type="entry name" value="Ankyrin_rpt"/>
</dbReference>
<dbReference type="SMART" id="SM00248">
    <property type="entry name" value="ANK"/>
    <property type="match status" value="3"/>
</dbReference>
<proteinExistence type="predicted"/>
<comment type="caution">
    <text evidence="2">The sequence shown here is derived from an EMBL/GenBank/DDBJ whole genome shotgun (WGS) entry which is preliminary data.</text>
</comment>
<dbReference type="PANTHER" id="PTHR22677:SF4">
    <property type="entry name" value="USHER SYNDROME TYPE-1G PROTEIN-LIKE PROTEIN"/>
    <property type="match status" value="1"/>
</dbReference>
<dbReference type="PANTHER" id="PTHR22677">
    <property type="entry name" value="ANKYRIN REPEAT DOMAIN-CONTAINING PROTEIN 60"/>
    <property type="match status" value="1"/>
</dbReference>
<organism evidence="2 3">
    <name type="scientific">Penicillium nalgiovense</name>
    <dbReference type="NCBI Taxonomy" id="60175"/>
    <lineage>
        <taxon>Eukaryota</taxon>
        <taxon>Fungi</taxon>
        <taxon>Dikarya</taxon>
        <taxon>Ascomycota</taxon>
        <taxon>Pezizomycotina</taxon>
        <taxon>Eurotiomycetes</taxon>
        <taxon>Eurotiomycetidae</taxon>
        <taxon>Eurotiales</taxon>
        <taxon>Aspergillaceae</taxon>
        <taxon>Penicillium</taxon>
    </lineage>
</organism>
<accession>A0A1V6YMX8</accession>